<reference evidence="2 3" key="1">
    <citation type="submission" date="2020-06" db="EMBL/GenBank/DDBJ databases">
        <authorList>
            <person name="Chanama M."/>
        </authorList>
    </citation>
    <scope>NUCLEOTIDE SEQUENCE [LARGE SCALE GENOMIC DNA]</scope>
    <source>
        <strain evidence="2 3">TBRC6557</strain>
    </source>
</reference>
<evidence type="ECO:0000256" key="1">
    <source>
        <dbReference type="SAM" id="MobiDB-lite"/>
    </source>
</evidence>
<keyword evidence="3" id="KW-1185">Reference proteome</keyword>
<gene>
    <name evidence="2" type="ORF">HT134_38750</name>
</gene>
<dbReference type="InterPro" id="IPR047789">
    <property type="entry name" value="CU044_5270-like"/>
</dbReference>
<protein>
    <submittedName>
        <fullName evidence="2">CU044_5270 family protein</fullName>
    </submittedName>
</protein>
<dbReference type="RefSeq" id="WP_175605480.1">
    <property type="nucleotide sequence ID" value="NZ_JABWGO010000014.1"/>
</dbReference>
<proteinExistence type="predicted"/>
<name>A0A7Y6IY63_9ACTN</name>
<organism evidence="2 3">
    <name type="scientific">Nonomuraea rhodomycinica</name>
    <dbReference type="NCBI Taxonomy" id="1712872"/>
    <lineage>
        <taxon>Bacteria</taxon>
        <taxon>Bacillati</taxon>
        <taxon>Actinomycetota</taxon>
        <taxon>Actinomycetes</taxon>
        <taxon>Streptosporangiales</taxon>
        <taxon>Streptosporangiaceae</taxon>
        <taxon>Nonomuraea</taxon>
    </lineage>
</organism>
<comment type="caution">
    <text evidence="2">The sequence shown here is derived from an EMBL/GenBank/DDBJ whole genome shotgun (WGS) entry which is preliminary data.</text>
</comment>
<feature type="region of interest" description="Disordered" evidence="1">
    <location>
        <begin position="79"/>
        <end position="108"/>
    </location>
</feature>
<dbReference type="AlphaFoldDB" id="A0A7Y6IY63"/>
<dbReference type="EMBL" id="JABWGO010000014">
    <property type="protein sequence ID" value="NUW46013.1"/>
    <property type="molecule type" value="Genomic_DNA"/>
</dbReference>
<dbReference type="Proteomes" id="UP000546126">
    <property type="component" value="Unassembled WGS sequence"/>
</dbReference>
<evidence type="ECO:0000313" key="2">
    <source>
        <dbReference type="EMBL" id="NUW46013.1"/>
    </source>
</evidence>
<dbReference type="NCBIfam" id="NF038083">
    <property type="entry name" value="CU044_5270_fam"/>
    <property type="match status" value="1"/>
</dbReference>
<sequence length="330" mass="35982">MDEFGRFLEATPAITGEAKEAARTRLLQAIREPVPVSPMPSLMTPPRRRRPRLAWRLALAASVAMAVGAGVLAVRGDEQPATTPVASVRDLGDKAARSAETDPYEITPSPGRWLYVKQTIAPLRKEPEPEVDRDKRMTLETWHSLDGKQIALDNGRGKLVTEEYGPGVTGADLARAPVTPEEMIARIGASVDATPVTEFDDADATRQERIFRTISQLLGEQPLVADVRAALFRALPMIQGVSVKRDAIDAAGRHGVAFGYTGAWERSEIIVSAQDYRFLGTYGETVADRTFPISKMTVRAGTPTVWTANMESQVVDRPGDRPQGNSHDAE</sequence>
<evidence type="ECO:0000313" key="3">
    <source>
        <dbReference type="Proteomes" id="UP000546126"/>
    </source>
</evidence>
<accession>A0A7Y6IY63</accession>
<feature type="compositionally biased region" description="Basic and acidic residues" evidence="1">
    <location>
        <begin position="90"/>
        <end position="100"/>
    </location>
</feature>